<dbReference type="AlphaFoldDB" id="A0A6N6MLN9"/>
<proteinExistence type="predicted"/>
<dbReference type="InterPro" id="IPR035965">
    <property type="entry name" value="PAS-like_dom_sf"/>
</dbReference>
<gene>
    <name evidence="2" type="ORF">F6X51_24440</name>
</gene>
<name>A0A6N6MLN9_9HYPH</name>
<protein>
    <submittedName>
        <fullName evidence="2">PAS domain-containing protein</fullName>
    </submittedName>
</protein>
<accession>A0A6N6MLN9</accession>
<dbReference type="Gene3D" id="2.10.70.100">
    <property type="match status" value="1"/>
</dbReference>
<dbReference type="Gene3D" id="3.30.450.20">
    <property type="entry name" value="PAS domain"/>
    <property type="match status" value="1"/>
</dbReference>
<keyword evidence="3" id="KW-1185">Reference proteome</keyword>
<evidence type="ECO:0000259" key="1">
    <source>
        <dbReference type="Pfam" id="PF08447"/>
    </source>
</evidence>
<evidence type="ECO:0000313" key="2">
    <source>
        <dbReference type="EMBL" id="KAB1069871.1"/>
    </source>
</evidence>
<sequence>MRSRTHDWSIKPFGDQTIVASAGGVAGTWVWTAESNVHVLDRDAAEILTGDPDLADTELPLETVIQRLHPDDRATFLAAVERAERESGVVVVEYRVQTPEGTRWLLDHGRTYPATAGMPAHGHGVLIDVTHQKLQAVEPVHQPAQARAPLDRAAEHAIATREAIDADGSASLRLLIDMVLLEIGRVIARRVAKDRATGLN</sequence>
<dbReference type="EMBL" id="VZZJ01000035">
    <property type="protein sequence ID" value="KAB1069871.1"/>
    <property type="molecule type" value="Genomic_DNA"/>
</dbReference>
<dbReference type="SUPFAM" id="SSF55785">
    <property type="entry name" value="PYP-like sensor domain (PAS domain)"/>
    <property type="match status" value="1"/>
</dbReference>
<comment type="caution">
    <text evidence="2">The sequence shown here is derived from an EMBL/GenBank/DDBJ whole genome shotgun (WGS) entry which is preliminary data.</text>
</comment>
<feature type="domain" description="PAS fold-3" evidence="1">
    <location>
        <begin position="61"/>
        <end position="125"/>
    </location>
</feature>
<dbReference type="CDD" id="cd00130">
    <property type="entry name" value="PAS"/>
    <property type="match status" value="1"/>
</dbReference>
<reference evidence="2 3" key="1">
    <citation type="submission" date="2019-09" db="EMBL/GenBank/DDBJ databases">
        <title>YIM 132548 draft genome.</title>
        <authorList>
            <person name="Jiang L."/>
        </authorList>
    </citation>
    <scope>NUCLEOTIDE SEQUENCE [LARGE SCALE GENOMIC DNA]</scope>
    <source>
        <strain evidence="2 3">YIM 132548</strain>
    </source>
</reference>
<dbReference type="InterPro" id="IPR000014">
    <property type="entry name" value="PAS"/>
</dbReference>
<dbReference type="Proteomes" id="UP000441523">
    <property type="component" value="Unassembled WGS sequence"/>
</dbReference>
<dbReference type="Pfam" id="PF08447">
    <property type="entry name" value="PAS_3"/>
    <property type="match status" value="1"/>
</dbReference>
<organism evidence="2 3">
    <name type="scientific">Methylobacterium planeticum</name>
    <dbReference type="NCBI Taxonomy" id="2615211"/>
    <lineage>
        <taxon>Bacteria</taxon>
        <taxon>Pseudomonadati</taxon>
        <taxon>Pseudomonadota</taxon>
        <taxon>Alphaproteobacteria</taxon>
        <taxon>Hyphomicrobiales</taxon>
        <taxon>Methylobacteriaceae</taxon>
        <taxon>Methylobacterium</taxon>
    </lineage>
</organism>
<dbReference type="InterPro" id="IPR013655">
    <property type="entry name" value="PAS_fold_3"/>
</dbReference>
<evidence type="ECO:0000313" key="3">
    <source>
        <dbReference type="Proteomes" id="UP000441523"/>
    </source>
</evidence>